<organism evidence="2 3">
    <name type="scientific">Dreissena polymorpha</name>
    <name type="common">Zebra mussel</name>
    <name type="synonym">Mytilus polymorpha</name>
    <dbReference type="NCBI Taxonomy" id="45954"/>
    <lineage>
        <taxon>Eukaryota</taxon>
        <taxon>Metazoa</taxon>
        <taxon>Spiralia</taxon>
        <taxon>Lophotrochozoa</taxon>
        <taxon>Mollusca</taxon>
        <taxon>Bivalvia</taxon>
        <taxon>Autobranchia</taxon>
        <taxon>Heteroconchia</taxon>
        <taxon>Euheterodonta</taxon>
        <taxon>Imparidentia</taxon>
        <taxon>Neoheterodontei</taxon>
        <taxon>Myida</taxon>
        <taxon>Dreissenoidea</taxon>
        <taxon>Dreissenidae</taxon>
        <taxon>Dreissena</taxon>
    </lineage>
</organism>
<protein>
    <submittedName>
        <fullName evidence="2">Uncharacterized protein</fullName>
    </submittedName>
</protein>
<sequence>MILSHFAAVPILTVLNFAGSIWVYPNYWKLTSYHVTCTQKINSNCVHGPCNMTFLKFIFSMVISLKICLRTLTSPKTRQSVQ</sequence>
<gene>
    <name evidence="2" type="ORF">DPMN_190329</name>
</gene>
<keyword evidence="1" id="KW-1133">Transmembrane helix</keyword>
<dbReference type="Proteomes" id="UP000828390">
    <property type="component" value="Unassembled WGS sequence"/>
</dbReference>
<feature type="transmembrane region" description="Helical" evidence="1">
    <location>
        <begin position="6"/>
        <end position="24"/>
    </location>
</feature>
<name>A0A9D4DUG5_DREPO</name>
<keyword evidence="3" id="KW-1185">Reference proteome</keyword>
<dbReference type="AlphaFoldDB" id="A0A9D4DUG5"/>
<proteinExistence type="predicted"/>
<reference evidence="2" key="2">
    <citation type="submission" date="2020-11" db="EMBL/GenBank/DDBJ databases">
        <authorList>
            <person name="McCartney M.A."/>
            <person name="Auch B."/>
            <person name="Kono T."/>
            <person name="Mallez S."/>
            <person name="Becker A."/>
            <person name="Gohl D.M."/>
            <person name="Silverstein K.A.T."/>
            <person name="Koren S."/>
            <person name="Bechman K.B."/>
            <person name="Herman A."/>
            <person name="Abrahante J.E."/>
            <person name="Garbe J."/>
        </authorList>
    </citation>
    <scope>NUCLEOTIDE SEQUENCE</scope>
    <source>
        <strain evidence="2">Duluth1</strain>
        <tissue evidence="2">Whole animal</tissue>
    </source>
</reference>
<evidence type="ECO:0000313" key="3">
    <source>
        <dbReference type="Proteomes" id="UP000828390"/>
    </source>
</evidence>
<accession>A0A9D4DUG5</accession>
<reference evidence="2" key="1">
    <citation type="journal article" date="2019" name="bioRxiv">
        <title>The Genome of the Zebra Mussel, Dreissena polymorpha: A Resource for Invasive Species Research.</title>
        <authorList>
            <person name="McCartney M.A."/>
            <person name="Auch B."/>
            <person name="Kono T."/>
            <person name="Mallez S."/>
            <person name="Zhang Y."/>
            <person name="Obille A."/>
            <person name="Becker A."/>
            <person name="Abrahante J.E."/>
            <person name="Garbe J."/>
            <person name="Badalamenti J.P."/>
            <person name="Herman A."/>
            <person name="Mangelson H."/>
            <person name="Liachko I."/>
            <person name="Sullivan S."/>
            <person name="Sone E.D."/>
            <person name="Koren S."/>
            <person name="Silverstein K.A.T."/>
            <person name="Beckman K.B."/>
            <person name="Gohl D.M."/>
        </authorList>
    </citation>
    <scope>NUCLEOTIDE SEQUENCE</scope>
    <source>
        <strain evidence="2">Duluth1</strain>
        <tissue evidence="2">Whole animal</tissue>
    </source>
</reference>
<comment type="caution">
    <text evidence="2">The sequence shown here is derived from an EMBL/GenBank/DDBJ whole genome shotgun (WGS) entry which is preliminary data.</text>
</comment>
<dbReference type="EMBL" id="JAIWYP010000010">
    <property type="protein sequence ID" value="KAH3755631.1"/>
    <property type="molecule type" value="Genomic_DNA"/>
</dbReference>
<evidence type="ECO:0000313" key="2">
    <source>
        <dbReference type="EMBL" id="KAH3755631.1"/>
    </source>
</evidence>
<evidence type="ECO:0000256" key="1">
    <source>
        <dbReference type="SAM" id="Phobius"/>
    </source>
</evidence>
<keyword evidence="1" id="KW-0812">Transmembrane</keyword>
<keyword evidence="1" id="KW-0472">Membrane</keyword>